<name>A0AA96WHC6_9CYAN</name>
<dbReference type="GO" id="GO:0016787">
    <property type="term" value="F:hydrolase activity"/>
    <property type="evidence" value="ECO:0007669"/>
    <property type="project" value="UniProtKB-KW"/>
</dbReference>
<keyword evidence="2" id="KW-0378">Hydrolase</keyword>
<dbReference type="SUPFAM" id="SSF53474">
    <property type="entry name" value="alpha/beta-Hydrolases"/>
    <property type="match status" value="1"/>
</dbReference>
<evidence type="ECO:0000259" key="1">
    <source>
        <dbReference type="Pfam" id="PF00561"/>
    </source>
</evidence>
<proteinExistence type="predicted"/>
<evidence type="ECO:0000313" key="2">
    <source>
        <dbReference type="EMBL" id="WNZ26092.1"/>
    </source>
</evidence>
<organism evidence="2">
    <name type="scientific">Leptolyngbya sp. NK1-12</name>
    <dbReference type="NCBI Taxonomy" id="2547451"/>
    <lineage>
        <taxon>Bacteria</taxon>
        <taxon>Bacillati</taxon>
        <taxon>Cyanobacteriota</taxon>
        <taxon>Cyanophyceae</taxon>
        <taxon>Leptolyngbyales</taxon>
        <taxon>Leptolyngbyaceae</taxon>
        <taxon>Leptolyngbya group</taxon>
        <taxon>Leptolyngbya</taxon>
    </lineage>
</organism>
<gene>
    <name evidence="2" type="ORF">HJG54_26865</name>
</gene>
<dbReference type="PRINTS" id="PR00111">
    <property type="entry name" value="ABHYDROLASE"/>
</dbReference>
<feature type="domain" description="AB hydrolase-1" evidence="1">
    <location>
        <begin position="28"/>
        <end position="251"/>
    </location>
</feature>
<dbReference type="AlphaFoldDB" id="A0AA96WHC6"/>
<dbReference type="InterPro" id="IPR029058">
    <property type="entry name" value="AB_hydrolase_fold"/>
</dbReference>
<dbReference type="RefSeq" id="WP_316432281.1">
    <property type="nucleotide sequence ID" value="NZ_CP053586.1"/>
</dbReference>
<protein>
    <submittedName>
        <fullName evidence="2">Alpha/beta hydrolase</fullName>
    </submittedName>
</protein>
<dbReference type="Pfam" id="PF00561">
    <property type="entry name" value="Abhydrolase_1"/>
    <property type="match status" value="1"/>
</dbReference>
<dbReference type="InterPro" id="IPR000073">
    <property type="entry name" value="AB_hydrolase_1"/>
</dbReference>
<dbReference type="EMBL" id="CP053586">
    <property type="protein sequence ID" value="WNZ26092.1"/>
    <property type="molecule type" value="Genomic_DNA"/>
</dbReference>
<dbReference type="InterPro" id="IPR050266">
    <property type="entry name" value="AB_hydrolase_sf"/>
</dbReference>
<dbReference type="PANTHER" id="PTHR43798">
    <property type="entry name" value="MONOACYLGLYCEROL LIPASE"/>
    <property type="match status" value="1"/>
</dbReference>
<accession>A0AA96WHC6</accession>
<dbReference type="Gene3D" id="3.40.50.1820">
    <property type="entry name" value="alpha/beta hydrolase"/>
    <property type="match status" value="1"/>
</dbReference>
<sequence>MLQKQQITFKLNQTGYHAAYWEAGTGQPIVFLHGFMGRSECWQALVSHLQPHYRCICLDQLGFGDSSKPMIRYDIAKLVEFVRAFVKELAISSFVLVGHSLGGWVAAAYALAYPEDVKALILAAPAGIRDDSFCGRYDHLRPLLWQTPLIDWVLELLRPLAALTKQQDSLNQIRWIRRELNNQPAPRSFLLDRLRPEDAIDTVEKEIYQLKLPTLVITGEQDETIPLWHSQTYTSEIADAKLVVIPNADHALPQRYAVEMAEIMLPFLRRS</sequence>
<reference evidence="2" key="1">
    <citation type="submission" date="2020-05" db="EMBL/GenBank/DDBJ databases">
        <authorList>
            <person name="Zhu T."/>
            <person name="Keshari N."/>
            <person name="Lu X."/>
        </authorList>
    </citation>
    <scope>NUCLEOTIDE SEQUENCE</scope>
    <source>
        <strain evidence="2">NK1-12</strain>
    </source>
</reference>